<evidence type="ECO:0000256" key="2">
    <source>
        <dbReference type="ARBA" id="ARBA00022630"/>
    </source>
</evidence>
<evidence type="ECO:0000256" key="7">
    <source>
        <dbReference type="ARBA" id="ARBA00023004"/>
    </source>
</evidence>
<dbReference type="PROSITE" id="PS51384">
    <property type="entry name" value="FAD_FR"/>
    <property type="match status" value="1"/>
</dbReference>
<keyword evidence="4" id="KW-0479">Metal-binding</keyword>
<feature type="domain" description="FAD-binding FR-type" evidence="9">
    <location>
        <begin position="1"/>
        <end position="104"/>
    </location>
</feature>
<protein>
    <recommendedName>
        <fullName evidence="9">FAD-binding FR-type domain-containing protein</fullName>
    </recommendedName>
</protein>
<dbReference type="PRINTS" id="PR00409">
    <property type="entry name" value="PHDIOXRDTASE"/>
</dbReference>
<dbReference type="InterPro" id="IPR017927">
    <property type="entry name" value="FAD-bd_FR_type"/>
</dbReference>
<dbReference type="InterPro" id="IPR008333">
    <property type="entry name" value="Cbr1-like_FAD-bd_dom"/>
</dbReference>
<keyword evidence="3" id="KW-0001">2Fe-2S</keyword>
<organism evidence="10 11">
    <name type="scientific">bacterium (Candidatus Blackallbacteria) CG17_big_fil_post_rev_8_21_14_2_50_48_46</name>
    <dbReference type="NCBI Taxonomy" id="2014261"/>
    <lineage>
        <taxon>Bacteria</taxon>
        <taxon>Candidatus Blackallbacteria</taxon>
    </lineage>
</organism>
<evidence type="ECO:0000256" key="4">
    <source>
        <dbReference type="ARBA" id="ARBA00022723"/>
    </source>
</evidence>
<gene>
    <name evidence="10" type="ORF">COW36_15620</name>
</gene>
<evidence type="ECO:0000256" key="1">
    <source>
        <dbReference type="ARBA" id="ARBA00001974"/>
    </source>
</evidence>
<dbReference type="EMBL" id="PFFQ01000042">
    <property type="protein sequence ID" value="PIW15897.1"/>
    <property type="molecule type" value="Genomic_DNA"/>
</dbReference>
<dbReference type="InterPro" id="IPR050415">
    <property type="entry name" value="MRET"/>
</dbReference>
<reference evidence="10 11" key="1">
    <citation type="submission" date="2017-09" db="EMBL/GenBank/DDBJ databases">
        <title>Depth-based differentiation of microbial function through sediment-hosted aquifers and enrichment of novel symbionts in the deep terrestrial subsurface.</title>
        <authorList>
            <person name="Probst A.J."/>
            <person name="Ladd B."/>
            <person name="Jarett J.K."/>
            <person name="Geller-Mcgrath D.E."/>
            <person name="Sieber C.M."/>
            <person name="Emerson J.B."/>
            <person name="Anantharaman K."/>
            <person name="Thomas B.C."/>
            <person name="Malmstrom R."/>
            <person name="Stieglmeier M."/>
            <person name="Klingl A."/>
            <person name="Woyke T."/>
            <person name="Ryan C.M."/>
            <person name="Banfield J.F."/>
        </authorList>
    </citation>
    <scope>NUCLEOTIDE SEQUENCE [LARGE SCALE GENOMIC DNA]</scope>
    <source>
        <strain evidence="10">CG17_big_fil_post_rev_8_21_14_2_50_48_46</strain>
    </source>
</reference>
<evidence type="ECO:0000259" key="9">
    <source>
        <dbReference type="PROSITE" id="PS51384"/>
    </source>
</evidence>
<accession>A0A2M7G290</accession>
<proteinExistence type="predicted"/>
<keyword evidence="6" id="KW-0560">Oxidoreductase</keyword>
<keyword evidence="2" id="KW-0285">Flavoprotein</keyword>
<dbReference type="PANTHER" id="PTHR47354">
    <property type="entry name" value="NADH OXIDOREDUCTASE HCR"/>
    <property type="match status" value="1"/>
</dbReference>
<evidence type="ECO:0000256" key="6">
    <source>
        <dbReference type="ARBA" id="ARBA00023002"/>
    </source>
</evidence>
<dbReference type="Pfam" id="PF00970">
    <property type="entry name" value="FAD_binding_6"/>
    <property type="match status" value="1"/>
</dbReference>
<comment type="cofactor">
    <cofactor evidence="1">
        <name>FAD</name>
        <dbReference type="ChEBI" id="CHEBI:57692"/>
    </cofactor>
</comment>
<dbReference type="AlphaFoldDB" id="A0A2M7G290"/>
<keyword evidence="7" id="KW-0408">Iron</keyword>
<keyword evidence="5" id="KW-0274">FAD</keyword>
<comment type="caution">
    <text evidence="10">The sequence shown here is derived from an EMBL/GenBank/DDBJ whole genome shotgun (WGS) entry which is preliminary data.</text>
</comment>
<dbReference type="SUPFAM" id="SSF52343">
    <property type="entry name" value="Ferredoxin reductase-like, C-terminal NADP-linked domain"/>
    <property type="match status" value="1"/>
</dbReference>
<evidence type="ECO:0000313" key="11">
    <source>
        <dbReference type="Proteomes" id="UP000231019"/>
    </source>
</evidence>
<dbReference type="SUPFAM" id="SSF63380">
    <property type="entry name" value="Riboflavin synthase domain-like"/>
    <property type="match status" value="1"/>
</dbReference>
<dbReference type="GO" id="GO:0046872">
    <property type="term" value="F:metal ion binding"/>
    <property type="evidence" value="ECO:0007669"/>
    <property type="project" value="UniProtKB-KW"/>
</dbReference>
<dbReference type="InterPro" id="IPR017938">
    <property type="entry name" value="Riboflavin_synthase-like_b-brl"/>
</dbReference>
<dbReference type="InterPro" id="IPR039261">
    <property type="entry name" value="FNR_nucleotide-bd"/>
</dbReference>
<dbReference type="Pfam" id="PF00175">
    <property type="entry name" value="NAD_binding_1"/>
    <property type="match status" value="1"/>
</dbReference>
<dbReference type="Gene3D" id="3.40.50.80">
    <property type="entry name" value="Nucleotide-binding domain of ferredoxin-NADP reductase (FNR) module"/>
    <property type="match status" value="1"/>
</dbReference>
<keyword evidence="8" id="KW-0411">Iron-sulfur</keyword>
<dbReference type="PANTHER" id="PTHR47354:SF8">
    <property type="entry name" value="1,2-PHENYLACETYL-COA EPOXIDASE, SUBUNIT E"/>
    <property type="match status" value="1"/>
</dbReference>
<sequence>MNTISARLLSVTQETPTVKRFVFAIEGQPYTFLPGQWLDLYAKIEGKQQVGGYSITSAPQPINEQIELAIKASANHPVTRYLHEKAQVGEVFQISEGQGECVYQKEMGKQVVLIAGGIGITPLMSIFRTIRDQISETHAALIYSSASVDEFAFADEIRDSAEKFTHLLSIFTCTDLEADIPAWIHFQERIDGFFLKTLKLPADALYFLCGPSLMLREIEEILLQMGVNPSHIRYEKW</sequence>
<dbReference type="GO" id="GO:0051537">
    <property type="term" value="F:2 iron, 2 sulfur cluster binding"/>
    <property type="evidence" value="ECO:0007669"/>
    <property type="project" value="UniProtKB-KW"/>
</dbReference>
<evidence type="ECO:0000313" key="10">
    <source>
        <dbReference type="EMBL" id="PIW15897.1"/>
    </source>
</evidence>
<dbReference type="GO" id="GO:0050660">
    <property type="term" value="F:flavin adenine dinucleotide binding"/>
    <property type="evidence" value="ECO:0007669"/>
    <property type="project" value="TreeGrafter"/>
</dbReference>
<evidence type="ECO:0000256" key="5">
    <source>
        <dbReference type="ARBA" id="ARBA00022827"/>
    </source>
</evidence>
<evidence type="ECO:0000256" key="3">
    <source>
        <dbReference type="ARBA" id="ARBA00022714"/>
    </source>
</evidence>
<dbReference type="GO" id="GO:0016491">
    <property type="term" value="F:oxidoreductase activity"/>
    <property type="evidence" value="ECO:0007669"/>
    <property type="project" value="UniProtKB-KW"/>
</dbReference>
<evidence type="ECO:0000256" key="8">
    <source>
        <dbReference type="ARBA" id="ARBA00023014"/>
    </source>
</evidence>
<dbReference type="CDD" id="cd00322">
    <property type="entry name" value="FNR_like"/>
    <property type="match status" value="1"/>
</dbReference>
<dbReference type="Gene3D" id="2.40.30.10">
    <property type="entry name" value="Translation factors"/>
    <property type="match status" value="1"/>
</dbReference>
<name>A0A2M7G290_9BACT</name>
<dbReference type="InterPro" id="IPR001433">
    <property type="entry name" value="OxRdtase_FAD/NAD-bd"/>
</dbReference>
<dbReference type="Proteomes" id="UP000231019">
    <property type="component" value="Unassembled WGS sequence"/>
</dbReference>